<dbReference type="Gene3D" id="3.30.70.270">
    <property type="match status" value="1"/>
</dbReference>
<accession>A0A0L0QS74</accession>
<reference evidence="2" key="1">
    <citation type="submission" date="2015-07" db="EMBL/GenBank/DDBJ databases">
        <title>Fjat-10053 dsm26.</title>
        <authorList>
            <person name="Liu B."/>
            <person name="Wang J."/>
            <person name="Zhu Y."/>
            <person name="Liu G."/>
            <person name="Chen Q."/>
            <person name="Chen Z."/>
            <person name="Lan J."/>
            <person name="Che J."/>
            <person name="Ge C."/>
            <person name="Shi H."/>
            <person name="Pan Z."/>
            <person name="Liu X."/>
        </authorList>
    </citation>
    <scope>NUCLEOTIDE SEQUENCE [LARGE SCALE GENOMIC DNA]</scope>
    <source>
        <strain evidence="2">DSM 26</strain>
    </source>
</reference>
<name>A0A0L0QS74_VIRPA</name>
<organism evidence="1 2">
    <name type="scientific">Virgibacillus pantothenticus</name>
    <dbReference type="NCBI Taxonomy" id="1473"/>
    <lineage>
        <taxon>Bacteria</taxon>
        <taxon>Bacillati</taxon>
        <taxon>Bacillota</taxon>
        <taxon>Bacilli</taxon>
        <taxon>Bacillales</taxon>
        <taxon>Bacillaceae</taxon>
        <taxon>Virgibacillus</taxon>
    </lineage>
</organism>
<protein>
    <recommendedName>
        <fullName evidence="3">Transcriptional regulator</fullName>
    </recommendedName>
</protein>
<dbReference type="AlphaFoldDB" id="A0A0L0QS74"/>
<dbReference type="OrthoDB" id="4986073at2"/>
<dbReference type="RefSeq" id="WP_050350868.1">
    <property type="nucleotide sequence ID" value="NZ_CP073011.1"/>
</dbReference>
<keyword evidence="2" id="KW-1185">Reference proteome</keyword>
<evidence type="ECO:0000313" key="2">
    <source>
        <dbReference type="Proteomes" id="UP000036780"/>
    </source>
</evidence>
<comment type="caution">
    <text evidence="1">The sequence shown here is derived from an EMBL/GenBank/DDBJ whole genome shotgun (WGS) entry which is preliminary data.</text>
</comment>
<dbReference type="Proteomes" id="UP000036780">
    <property type="component" value="Unassembled WGS sequence"/>
</dbReference>
<dbReference type="EMBL" id="LGTO01000005">
    <property type="protein sequence ID" value="KNE21439.1"/>
    <property type="molecule type" value="Genomic_DNA"/>
</dbReference>
<evidence type="ECO:0008006" key="3">
    <source>
        <dbReference type="Google" id="ProtNLM"/>
    </source>
</evidence>
<proteinExistence type="predicted"/>
<dbReference type="GeneID" id="66872809"/>
<sequence>MKMKVAIFCPSSMLSRVKKIAVDKELEFMFFPYVQTKELFYQVEKAYVCDIYLFTEQIPYLLVKNKAVKKTTPCIYISLNEYMLLTTLSLLKQEREQNWNRISMDVCDVKPVYNVLSELDLQDNDIYLLQTNESMSHDFSSIVEYHQRLWKQGKIDYVLTSLKEVEEKLKQKEIPARKIHTPSLNIKLAIEEARQVAKLRQYQLNTTQIVIGYIQLKSTEAKVQSFDSNVQLRHIIEEFAHQNNACVVIYKHNRVMLFGTNSMLDHIKQHYRDFPLLHVIERRSQLPVAIGFGLGLNAKRAKENAKTALKACLGENESKCYLVNENQDMIGPIGITKTFDTSKLYQALIHKARLNNEISYNFIQFVTLRNNEPFSSHDFALHYKVTKRSAERTINKLLAGKVIKVTGEEKPYIRGRPRKLFSLNL</sequence>
<gene>
    <name evidence="1" type="ORF">AFK71_07205</name>
</gene>
<dbReference type="InterPro" id="IPR043128">
    <property type="entry name" value="Rev_trsase/Diguanyl_cyclase"/>
</dbReference>
<dbReference type="PATRIC" id="fig|1473.5.peg.4466"/>
<evidence type="ECO:0000313" key="1">
    <source>
        <dbReference type="EMBL" id="KNE21439.1"/>
    </source>
</evidence>